<dbReference type="SUPFAM" id="SSF57884">
    <property type="entry name" value="Ada DNA repair protein, N-terminal domain (N-Ada 10)"/>
    <property type="match status" value="1"/>
</dbReference>
<dbReference type="OrthoDB" id="2866646at2"/>
<feature type="region of interest" description="Disordered" evidence="1">
    <location>
        <begin position="388"/>
        <end position="409"/>
    </location>
</feature>
<evidence type="ECO:0000313" key="3">
    <source>
        <dbReference type="Proteomes" id="UP000266328"/>
    </source>
</evidence>
<sequence length="409" mass="44728">MGKARRIAPKETTIADAHDARAEGQGRHESQQTPGTTLPAQSDVNGAGKPTGSSLIGRNLDLSSASQLRTLQAGAATSIGDTAKVGRSISSAMSLPAEIMKGVIGASEGLAESIAAILQPVRDVWSQIGKLTQIPESSIAWNPHFMKQWQDAAGCLAESASGFRALVIKYTATLITFRWPPPTMETDSGDMQHIVNISDSLSHTEAETEIDAFMLQRHGSDYVKERLDEWKHHSWISNRFPILVAAVNAHVQGLYELSVPTLLPQIEGVIWEGYGSTSRCLQREEMRLATALCSDGLDFLDDMAKRFFLDTLLQEFNLGEPVPGLSRHAILHGIDTHYATQINSLKLILLFDYFLGAFGVVSLDNSMTYHKLGCPHIQHSASHRTVYGSHESARRAGKKPCRSCHPEHL</sequence>
<reference evidence="2 3" key="1">
    <citation type="submission" date="2018-09" db="EMBL/GenBank/DDBJ databases">
        <title>Discovery and Ecogenomic Context for Candidatus Cryosericales, a Global Caldiserica Order Active in Thawing Permafrost.</title>
        <authorList>
            <person name="Martinez M.A."/>
            <person name="Woodcroft B.J."/>
            <person name="Ignacio Espinoza J.C."/>
            <person name="Zayed A."/>
            <person name="Singleton C.M."/>
            <person name="Boyd J."/>
            <person name="Li Y.-F."/>
            <person name="Purvine S."/>
            <person name="Maughan H."/>
            <person name="Hodgkins S.B."/>
            <person name="Anderson D."/>
            <person name="Sederholm M."/>
            <person name="Temperton B."/>
            <person name="Saleska S.R."/>
            <person name="Tyson G.W."/>
            <person name="Rich V.I."/>
        </authorList>
    </citation>
    <scope>NUCLEOTIDE SEQUENCE [LARGE SCALE GENOMIC DNA]</scope>
    <source>
        <strain evidence="2 3">SMC7</strain>
    </source>
</reference>
<gene>
    <name evidence="2" type="ORF">SMC7_05120</name>
</gene>
<protein>
    <submittedName>
        <fullName evidence="2">Uncharacterized protein</fullName>
    </submittedName>
</protein>
<evidence type="ECO:0000256" key="1">
    <source>
        <dbReference type="SAM" id="MobiDB-lite"/>
    </source>
</evidence>
<feature type="region of interest" description="Disordered" evidence="1">
    <location>
        <begin position="1"/>
        <end position="58"/>
    </location>
</feature>
<proteinExistence type="predicted"/>
<feature type="compositionally biased region" description="Polar residues" evidence="1">
    <location>
        <begin position="31"/>
        <end position="44"/>
    </location>
</feature>
<comment type="caution">
    <text evidence="2">The sequence shown here is derived from an EMBL/GenBank/DDBJ whole genome shotgun (WGS) entry which is preliminary data.</text>
</comment>
<dbReference type="InterPro" id="IPR035451">
    <property type="entry name" value="Ada-like_dom_sf"/>
</dbReference>
<keyword evidence="3" id="KW-1185">Reference proteome</keyword>
<dbReference type="Gene3D" id="3.40.10.10">
    <property type="entry name" value="DNA Methylphosphotriester Repair Domain"/>
    <property type="match status" value="1"/>
</dbReference>
<organism evidence="2 3">
    <name type="scientific">Candidatus Cryosericum terrychapinii</name>
    <dbReference type="NCBI Taxonomy" id="2290919"/>
    <lineage>
        <taxon>Bacteria</taxon>
        <taxon>Pseudomonadati</taxon>
        <taxon>Caldisericota/Cryosericota group</taxon>
        <taxon>Candidatus Cryosericota</taxon>
        <taxon>Candidatus Cryosericia</taxon>
        <taxon>Candidatus Cryosericales</taxon>
        <taxon>Candidatus Cryosericaceae</taxon>
        <taxon>Candidatus Cryosericum</taxon>
    </lineage>
</organism>
<dbReference type="EMBL" id="QXIS01000031">
    <property type="protein sequence ID" value="RIE05922.1"/>
    <property type="molecule type" value="Genomic_DNA"/>
</dbReference>
<name>A0A398CTK0_9BACT</name>
<accession>A0A398CTK0</accession>
<dbReference type="Proteomes" id="UP000266328">
    <property type="component" value="Unassembled WGS sequence"/>
</dbReference>
<dbReference type="AlphaFoldDB" id="A0A398CTK0"/>
<evidence type="ECO:0000313" key="2">
    <source>
        <dbReference type="EMBL" id="RIE05922.1"/>
    </source>
</evidence>
<dbReference type="RefSeq" id="WP_119089277.1">
    <property type="nucleotide sequence ID" value="NZ_QXIS01000031.1"/>
</dbReference>
<feature type="compositionally biased region" description="Basic and acidic residues" evidence="1">
    <location>
        <begin position="16"/>
        <end position="30"/>
    </location>
</feature>